<reference evidence="2 3" key="1">
    <citation type="submission" date="2019-01" db="EMBL/GenBank/DDBJ databases">
        <title>Sinorhodobacter populi sp. nov. isolated from the symptomatic bark tissue of Populus euramericana canker.</title>
        <authorList>
            <person name="Xu G."/>
        </authorList>
    </citation>
    <scope>NUCLEOTIDE SEQUENCE [LARGE SCALE GENOMIC DNA]</scope>
    <source>
        <strain evidence="2 3">07D10-4-3</strain>
    </source>
</reference>
<gene>
    <name evidence="2" type="ORF">D2T29_07935</name>
</gene>
<dbReference type="Proteomes" id="UP000284451">
    <property type="component" value="Unassembled WGS sequence"/>
</dbReference>
<keyword evidence="1" id="KW-0732">Signal</keyword>
<dbReference type="EMBL" id="SAUY01000008">
    <property type="protein sequence ID" value="RWR32972.1"/>
    <property type="molecule type" value="Genomic_DNA"/>
</dbReference>
<protein>
    <submittedName>
        <fullName evidence="2">DUF481 domain-containing protein</fullName>
    </submittedName>
</protein>
<dbReference type="InterPro" id="IPR007433">
    <property type="entry name" value="DUF481"/>
</dbReference>
<name>A0A443KJM2_9RHOB</name>
<accession>A0A443KJM2</accession>
<dbReference type="RefSeq" id="WP_128231994.1">
    <property type="nucleotide sequence ID" value="NZ_SAUY01000008.1"/>
</dbReference>
<feature type="signal peptide" evidence="1">
    <location>
        <begin position="1"/>
        <end position="22"/>
    </location>
</feature>
<evidence type="ECO:0000256" key="1">
    <source>
        <dbReference type="SAM" id="SignalP"/>
    </source>
</evidence>
<feature type="chain" id="PRO_5019272886" evidence="1">
    <location>
        <begin position="23"/>
        <end position="276"/>
    </location>
</feature>
<sequence length="276" mass="30563">MKLVTTSALLAATALAGTQAFAQSAVTGIDSLDDRITDVRNEANKDLADMNDSQRFGPNAFRPGWSGAMALTYAGTSGNTDTDDLALAGKLTYGAGPWQHTFGVGIEYGKDDDKRSKQDVFGFYEGNYYFDDRLYAFGLARYEQDDFASYRKDSFVGVGPGYRVLNEQNMTWRVQAGIGARYYQVNDSLRDDDTEFAGIVSSRFYYQFNENVFLTNDTDILKSDAGTLNTNDLALNVKMTDVMTTRISYKTDFNSAPVEGRKKTDNTFGVSLVFGF</sequence>
<comment type="caution">
    <text evidence="2">The sequence shown here is derived from an EMBL/GenBank/DDBJ whole genome shotgun (WGS) entry which is preliminary data.</text>
</comment>
<dbReference type="Pfam" id="PF04338">
    <property type="entry name" value="DUF481"/>
    <property type="match status" value="1"/>
</dbReference>
<reference evidence="2 3" key="2">
    <citation type="submission" date="2019-01" db="EMBL/GenBank/DDBJ databases">
        <authorList>
            <person name="Li Y."/>
        </authorList>
    </citation>
    <scope>NUCLEOTIDE SEQUENCE [LARGE SCALE GENOMIC DNA]</scope>
    <source>
        <strain evidence="2 3">07D10-4-3</strain>
    </source>
</reference>
<dbReference type="AlphaFoldDB" id="A0A443KJM2"/>
<evidence type="ECO:0000313" key="3">
    <source>
        <dbReference type="Proteomes" id="UP000284451"/>
    </source>
</evidence>
<organism evidence="2 3">
    <name type="scientific">Paenirhodobacter populi</name>
    <dbReference type="NCBI Taxonomy" id="2306993"/>
    <lineage>
        <taxon>Bacteria</taxon>
        <taxon>Pseudomonadati</taxon>
        <taxon>Pseudomonadota</taxon>
        <taxon>Alphaproteobacteria</taxon>
        <taxon>Rhodobacterales</taxon>
        <taxon>Rhodobacter group</taxon>
        <taxon>Paenirhodobacter</taxon>
    </lineage>
</organism>
<evidence type="ECO:0000313" key="2">
    <source>
        <dbReference type="EMBL" id="RWR32972.1"/>
    </source>
</evidence>
<proteinExistence type="predicted"/>